<protein>
    <submittedName>
        <fullName evidence="1">Uncharacterized protein</fullName>
    </submittedName>
</protein>
<organism evidence="1 2">
    <name type="scientific">Diplogelasinospora grovesii</name>
    <dbReference type="NCBI Taxonomy" id="303347"/>
    <lineage>
        <taxon>Eukaryota</taxon>
        <taxon>Fungi</taxon>
        <taxon>Dikarya</taxon>
        <taxon>Ascomycota</taxon>
        <taxon>Pezizomycotina</taxon>
        <taxon>Sordariomycetes</taxon>
        <taxon>Sordariomycetidae</taxon>
        <taxon>Sordariales</taxon>
        <taxon>Diplogelasinosporaceae</taxon>
        <taxon>Diplogelasinospora</taxon>
    </lineage>
</organism>
<evidence type="ECO:0000313" key="2">
    <source>
        <dbReference type="Proteomes" id="UP001303473"/>
    </source>
</evidence>
<dbReference type="EMBL" id="MU853789">
    <property type="protein sequence ID" value="KAK3940952.1"/>
    <property type="molecule type" value="Genomic_DNA"/>
</dbReference>
<gene>
    <name evidence="1" type="ORF">QBC46DRAFT_341025</name>
</gene>
<accession>A0AAN6S4M0</accession>
<name>A0AAN6S4M0_9PEZI</name>
<reference evidence="2" key="1">
    <citation type="journal article" date="2023" name="Mol. Phylogenet. Evol.">
        <title>Genome-scale phylogeny and comparative genomics of the fungal order Sordariales.</title>
        <authorList>
            <person name="Hensen N."/>
            <person name="Bonometti L."/>
            <person name="Westerberg I."/>
            <person name="Brannstrom I.O."/>
            <person name="Guillou S."/>
            <person name="Cros-Aarteil S."/>
            <person name="Calhoun S."/>
            <person name="Haridas S."/>
            <person name="Kuo A."/>
            <person name="Mondo S."/>
            <person name="Pangilinan J."/>
            <person name="Riley R."/>
            <person name="LaButti K."/>
            <person name="Andreopoulos B."/>
            <person name="Lipzen A."/>
            <person name="Chen C."/>
            <person name="Yan M."/>
            <person name="Daum C."/>
            <person name="Ng V."/>
            <person name="Clum A."/>
            <person name="Steindorff A."/>
            <person name="Ohm R.A."/>
            <person name="Martin F."/>
            <person name="Silar P."/>
            <person name="Natvig D.O."/>
            <person name="Lalanne C."/>
            <person name="Gautier V."/>
            <person name="Ament-Velasquez S.L."/>
            <person name="Kruys A."/>
            <person name="Hutchinson M.I."/>
            <person name="Powell A.J."/>
            <person name="Barry K."/>
            <person name="Miller A.N."/>
            <person name="Grigoriev I.V."/>
            <person name="Debuchy R."/>
            <person name="Gladieux P."/>
            <person name="Hiltunen Thoren M."/>
            <person name="Johannesson H."/>
        </authorList>
    </citation>
    <scope>NUCLEOTIDE SEQUENCE [LARGE SCALE GENOMIC DNA]</scope>
    <source>
        <strain evidence="2">CBS 340.73</strain>
    </source>
</reference>
<keyword evidence="2" id="KW-1185">Reference proteome</keyword>
<dbReference type="Proteomes" id="UP001303473">
    <property type="component" value="Unassembled WGS sequence"/>
</dbReference>
<comment type="caution">
    <text evidence="1">The sequence shown here is derived from an EMBL/GenBank/DDBJ whole genome shotgun (WGS) entry which is preliminary data.</text>
</comment>
<evidence type="ECO:0000313" key="1">
    <source>
        <dbReference type="EMBL" id="KAK3940952.1"/>
    </source>
</evidence>
<sequence length="56" mass="6616">MLDFKPVTPADPIVERDYVPIKEHLELKNIHRQLYEKYQLKITGLQPRNPNTQATN</sequence>
<dbReference type="AlphaFoldDB" id="A0AAN6S4M0"/>
<proteinExistence type="predicted"/>